<dbReference type="Proteomes" id="UP000095349">
    <property type="component" value="Chromosome"/>
</dbReference>
<protein>
    <submittedName>
        <fullName evidence="3">CGNR zinc finger</fullName>
    </submittedName>
</protein>
<dbReference type="PATRIC" id="fig|285473.5.peg.2055"/>
<dbReference type="Gene3D" id="1.10.3300.10">
    <property type="entry name" value="Jann2411-like domain"/>
    <property type="match status" value="1"/>
</dbReference>
<feature type="region of interest" description="Disordered" evidence="1">
    <location>
        <begin position="207"/>
        <end position="236"/>
    </location>
</feature>
<dbReference type="Pfam" id="PF07336">
    <property type="entry name" value="ABATE"/>
    <property type="match status" value="1"/>
</dbReference>
<dbReference type="KEGG" id="srn:A4G23_01976"/>
<name>A0A1D8G118_9ACTN</name>
<dbReference type="RefSeq" id="WP_069976616.1">
    <property type="nucleotide sequence ID" value="NZ_CP017316.1"/>
</dbReference>
<dbReference type="PANTHER" id="PTHR35525:SF3">
    <property type="entry name" value="BLL6575 PROTEIN"/>
    <property type="match status" value="1"/>
</dbReference>
<dbReference type="InterPro" id="IPR023286">
    <property type="entry name" value="ABATE_dom_sf"/>
</dbReference>
<dbReference type="InterPro" id="IPR021005">
    <property type="entry name" value="Znf_CGNR"/>
</dbReference>
<reference evidence="3 4" key="1">
    <citation type="submission" date="2016-09" db="EMBL/GenBank/DDBJ databases">
        <title>Streptomyces rubrolavendulae MJM4426 Genome sequencing and assembly.</title>
        <authorList>
            <person name="Kim J.-G."/>
        </authorList>
    </citation>
    <scope>NUCLEOTIDE SEQUENCE [LARGE SCALE GENOMIC DNA]</scope>
    <source>
        <strain evidence="3 4">MJM4426</strain>
    </source>
</reference>
<dbReference type="SUPFAM" id="SSF160904">
    <property type="entry name" value="Jann2411-like"/>
    <property type="match status" value="1"/>
</dbReference>
<feature type="compositionally biased region" description="Pro residues" evidence="1">
    <location>
        <begin position="98"/>
        <end position="108"/>
    </location>
</feature>
<organism evidence="3 4">
    <name type="scientific">Streptomyces rubrolavendulae</name>
    <dbReference type="NCBI Taxonomy" id="285473"/>
    <lineage>
        <taxon>Bacteria</taxon>
        <taxon>Bacillati</taxon>
        <taxon>Actinomycetota</taxon>
        <taxon>Actinomycetes</taxon>
        <taxon>Kitasatosporales</taxon>
        <taxon>Streptomycetaceae</taxon>
        <taxon>Streptomyces</taxon>
    </lineage>
</organism>
<dbReference type="AlphaFoldDB" id="A0A1D8G118"/>
<evidence type="ECO:0000313" key="4">
    <source>
        <dbReference type="Proteomes" id="UP000095349"/>
    </source>
</evidence>
<dbReference type="InterPro" id="IPR010852">
    <property type="entry name" value="ABATE"/>
</dbReference>
<gene>
    <name evidence="3" type="ORF">A4G23_01976</name>
</gene>
<feature type="domain" description="Zinc finger CGNR" evidence="2">
    <location>
        <begin position="174"/>
        <end position="216"/>
    </location>
</feature>
<feature type="compositionally biased region" description="Pro residues" evidence="1">
    <location>
        <begin position="74"/>
        <end position="86"/>
    </location>
</feature>
<sequence>MAGGRRFDAGRRCLALLDAPRGGPGALAGWLVECGLVPEGTPLGAVDATWVERFAELRGCVDALVRAELAGTAPPGPEGPPGPGGPPGSGGPTGLEGPPGPAGPPGPGRPSVLRARLARVNALAAVAPPAYRAVPGPDGRLVRVLDAPPGCGALLAALARDAVDLLTDPGARARLRRCQGEGCHRVYLDASHGGRRRWCSSAACGNRDRVARHRARTGAARDSSGQGPGPRRGAPP</sequence>
<dbReference type="PANTHER" id="PTHR35525">
    <property type="entry name" value="BLL6575 PROTEIN"/>
    <property type="match status" value="1"/>
</dbReference>
<feature type="region of interest" description="Disordered" evidence="1">
    <location>
        <begin position="70"/>
        <end position="111"/>
    </location>
</feature>
<dbReference type="STRING" id="285473.A4G23_01976"/>
<evidence type="ECO:0000259" key="2">
    <source>
        <dbReference type="Pfam" id="PF11706"/>
    </source>
</evidence>
<accession>A0A1D8G118</accession>
<evidence type="ECO:0000313" key="3">
    <source>
        <dbReference type="EMBL" id="AOT59144.1"/>
    </source>
</evidence>
<evidence type="ECO:0000256" key="1">
    <source>
        <dbReference type="SAM" id="MobiDB-lite"/>
    </source>
</evidence>
<dbReference type="EMBL" id="CP017316">
    <property type="protein sequence ID" value="AOT59144.1"/>
    <property type="molecule type" value="Genomic_DNA"/>
</dbReference>
<dbReference type="Pfam" id="PF11706">
    <property type="entry name" value="zf-CGNR"/>
    <property type="match status" value="1"/>
</dbReference>
<keyword evidence="4" id="KW-1185">Reference proteome</keyword>
<proteinExistence type="predicted"/>